<keyword evidence="8" id="KW-1185">Reference proteome</keyword>
<reference evidence="7 8" key="1">
    <citation type="submission" date="2018-12" db="EMBL/GenBank/DDBJ databases">
        <title>First genome draft of Desulfovibrio legallis sp. nov.</title>
        <authorList>
            <person name="Ben Dhia O."/>
            <person name="Najjari A."/>
            <person name="Ferjani R."/>
            <person name="Fhoula I."/>
            <person name="Fardeau M.-L."/>
            <person name="Boudabbous A."/>
            <person name="Ouzari H.I."/>
        </authorList>
    </citation>
    <scope>NUCLEOTIDE SEQUENCE [LARGE SCALE GENOMIC DNA]</scope>
    <source>
        <strain evidence="7 8">H1T</strain>
    </source>
</reference>
<evidence type="ECO:0000256" key="2">
    <source>
        <dbReference type="ARBA" id="ARBA00022692"/>
    </source>
</evidence>
<evidence type="ECO:0000313" key="7">
    <source>
        <dbReference type="EMBL" id="TBH81181.1"/>
    </source>
</evidence>
<evidence type="ECO:0000256" key="4">
    <source>
        <dbReference type="ARBA" id="ARBA00023136"/>
    </source>
</evidence>
<gene>
    <name evidence="7" type="ORF">EB812_03600</name>
</gene>
<protein>
    <submittedName>
        <fullName evidence="7">Biotin/lipoyl-binding protein</fullName>
    </submittedName>
</protein>
<dbReference type="PANTHER" id="PTHR30386:SF26">
    <property type="entry name" value="TRANSPORT PROTEIN COMB"/>
    <property type="match status" value="1"/>
</dbReference>
<dbReference type="AlphaFoldDB" id="A0A6H3FBC0"/>
<keyword evidence="2 6" id="KW-0812">Transmembrane</keyword>
<evidence type="ECO:0000256" key="3">
    <source>
        <dbReference type="ARBA" id="ARBA00022989"/>
    </source>
</evidence>
<keyword evidence="3 6" id="KW-1133">Transmembrane helix</keyword>
<feature type="coiled-coil region" evidence="5">
    <location>
        <begin position="90"/>
        <end position="143"/>
    </location>
</feature>
<dbReference type="Proteomes" id="UP000292919">
    <property type="component" value="Unassembled WGS sequence"/>
</dbReference>
<evidence type="ECO:0000256" key="1">
    <source>
        <dbReference type="ARBA" id="ARBA00004167"/>
    </source>
</evidence>
<evidence type="ECO:0000256" key="5">
    <source>
        <dbReference type="SAM" id="Coils"/>
    </source>
</evidence>
<keyword evidence="4 6" id="KW-0472">Membrane</keyword>
<evidence type="ECO:0000313" key="8">
    <source>
        <dbReference type="Proteomes" id="UP000292919"/>
    </source>
</evidence>
<feature type="transmembrane region" description="Helical" evidence="6">
    <location>
        <begin position="20"/>
        <end position="41"/>
    </location>
</feature>
<dbReference type="RefSeq" id="WP_118229985.1">
    <property type="nucleotide sequence ID" value="NZ_JAQDZC010000009.1"/>
</dbReference>
<proteinExistence type="predicted"/>
<dbReference type="PRINTS" id="PR01490">
    <property type="entry name" value="RTXTOXIND"/>
</dbReference>
<comment type="subcellular location">
    <subcellularLocation>
        <location evidence="1">Membrane</location>
        <topology evidence="1">Single-pass membrane protein</topology>
    </subcellularLocation>
</comment>
<dbReference type="InterPro" id="IPR050739">
    <property type="entry name" value="MFP"/>
</dbReference>
<sequence length="390" mass="42669">MQESVPLSMPLAVRSRPPLWLRLLPLWLVLLLAVGTVWWWVDSGRVESARAELDGMVLSVAPSYSARVLEVSVRPGQEVRQGALLARLDAADYNRRLGQAAREADDLRRMAGPPGREETAARLRDAEAAEKDMVRRLAQARHEEDMRQRQRQESVAAHVRAQLHLRGLDSQGGARVVGQNVYAAARRSEAETRDAMDRATAAFEEVSRIRAALDQELGRVRSELLRYKELTSRGRYRQPAGRDAPMPVPVAEATLRAPQDALVLRVLATPGQTAARDEPLVLLLPQGEAASGGLWLRAGFLPEDARRLKPGQPCDVRLEADGRILAGTVADLLPQKVAPAGDAAAPAAEPAFVKNNTALTYVRIRLDVADSSGLVPGMAARCSVRTRSLW</sequence>
<evidence type="ECO:0000256" key="6">
    <source>
        <dbReference type="SAM" id="Phobius"/>
    </source>
</evidence>
<comment type="caution">
    <text evidence="7">The sequence shown here is derived from an EMBL/GenBank/DDBJ whole genome shotgun (WGS) entry which is preliminary data.</text>
</comment>
<accession>A0A6H3FBC0</accession>
<name>A0A6H3FBC0_9BACT</name>
<keyword evidence="5" id="KW-0175">Coiled coil</keyword>
<dbReference type="Gene3D" id="2.40.30.170">
    <property type="match status" value="1"/>
</dbReference>
<organism evidence="7 8">
    <name type="scientific">Desulfovibrio legallii</name>
    <dbReference type="NCBI Taxonomy" id="571438"/>
    <lineage>
        <taxon>Bacteria</taxon>
        <taxon>Pseudomonadati</taxon>
        <taxon>Thermodesulfobacteriota</taxon>
        <taxon>Desulfovibrionia</taxon>
        <taxon>Desulfovibrionales</taxon>
        <taxon>Desulfovibrionaceae</taxon>
        <taxon>Desulfovibrio</taxon>
    </lineage>
</organism>
<dbReference type="Gene3D" id="2.40.50.100">
    <property type="match status" value="1"/>
</dbReference>
<dbReference type="GO" id="GO:0016020">
    <property type="term" value="C:membrane"/>
    <property type="evidence" value="ECO:0007669"/>
    <property type="project" value="UniProtKB-SubCell"/>
</dbReference>
<dbReference type="PANTHER" id="PTHR30386">
    <property type="entry name" value="MEMBRANE FUSION SUBUNIT OF EMRAB-TOLC MULTIDRUG EFFLUX PUMP"/>
    <property type="match status" value="1"/>
</dbReference>
<dbReference type="EMBL" id="SIXC01000003">
    <property type="protein sequence ID" value="TBH81181.1"/>
    <property type="molecule type" value="Genomic_DNA"/>
</dbReference>